<dbReference type="EMBL" id="AAYA01000008">
    <property type="protein sequence ID" value="EBA07732.1"/>
    <property type="molecule type" value="Genomic_DNA"/>
</dbReference>
<keyword evidence="13" id="KW-0998">Cell outer membrane</keyword>
<sequence length="464" mass="50568">MSGTSKRAQDRGLLPKAGRWIGAAALTVALTSCGITYNSPTVNSSAEGFQVTVLEMSPTIVASANRSPYAPQSLPASFFANAGGGSARGAGAIPPTPYLPDESRETVEFRPLPDVAPQPYRIGVGDELLLATKSRNSVEELSGLLAAANQRQGYTVRDDGNIAIPDVGSIAVAGLTIEEAENRLFQVLVDNQIDPTFSLEVSRFNSQRVAVGGAVRAPTIVPITPNDLTLGEAIIAAGGTEVRDREFASIRVYRQGTLYQIPLEIYLQNPGMKDKLMQAGDAVFVDTSYDLDRALEFYRAKIDVISLRQEARNSALNNLMTEINIRRGALEEDRTNFDRREKYGANGRQYVYLAGEVSDQNRFALPFNDRATLADVLYGEGGFDTTTGDPSEIYVLRGDPQAGYGDIVIAYHLNARNAAKLILATKFEMRPDDIIFIEEQPITKWNRALQQLFPVLLRSAQNAL</sequence>
<evidence type="ECO:0000256" key="9">
    <source>
        <dbReference type="ARBA" id="ARBA00023065"/>
    </source>
</evidence>
<dbReference type="InterPro" id="IPR049712">
    <property type="entry name" value="Poly_export"/>
</dbReference>
<keyword evidence="18" id="KW-1185">Reference proteome</keyword>
<dbReference type="Gene3D" id="3.30.1950.10">
    <property type="entry name" value="wza like domain"/>
    <property type="match status" value="1"/>
</dbReference>
<keyword evidence="12" id="KW-0564">Palmitate</keyword>
<dbReference type="InterPro" id="IPR054765">
    <property type="entry name" value="SLBB_dom"/>
</dbReference>
<dbReference type="eggNOG" id="COG1596">
    <property type="taxonomic scope" value="Bacteria"/>
</dbReference>
<keyword evidence="3" id="KW-0813">Transport</keyword>
<dbReference type="RefSeq" id="WP_005860193.1">
    <property type="nucleotide sequence ID" value="NZ_AAYA01000008.1"/>
</dbReference>
<evidence type="ECO:0000256" key="4">
    <source>
        <dbReference type="ARBA" id="ARBA00022452"/>
    </source>
</evidence>
<proteinExistence type="inferred from homology"/>
<evidence type="ECO:0000313" key="17">
    <source>
        <dbReference type="EMBL" id="EBA07732.1"/>
    </source>
</evidence>
<evidence type="ECO:0000256" key="14">
    <source>
        <dbReference type="ARBA" id="ARBA00023288"/>
    </source>
</evidence>
<dbReference type="GO" id="GO:0046930">
    <property type="term" value="C:pore complex"/>
    <property type="evidence" value="ECO:0007669"/>
    <property type="project" value="UniProtKB-KW"/>
</dbReference>
<evidence type="ECO:0000256" key="12">
    <source>
        <dbReference type="ARBA" id="ARBA00023139"/>
    </source>
</evidence>
<evidence type="ECO:0000256" key="3">
    <source>
        <dbReference type="ARBA" id="ARBA00022448"/>
    </source>
</evidence>
<dbReference type="GO" id="GO:0006811">
    <property type="term" value="P:monoatomic ion transport"/>
    <property type="evidence" value="ECO:0007669"/>
    <property type="project" value="UniProtKB-KW"/>
</dbReference>
<dbReference type="GO" id="GO:0015159">
    <property type="term" value="F:polysaccharide transmembrane transporter activity"/>
    <property type="evidence" value="ECO:0007669"/>
    <property type="project" value="InterPro"/>
</dbReference>
<feature type="domain" description="SLBB" evidence="16">
    <location>
        <begin position="207"/>
        <end position="285"/>
    </location>
</feature>
<comment type="similarity">
    <text evidence="2">Belongs to the BexD/CtrA/VexA family.</text>
</comment>
<dbReference type="PANTHER" id="PTHR33619:SF3">
    <property type="entry name" value="POLYSACCHARIDE EXPORT PROTEIN GFCE-RELATED"/>
    <property type="match status" value="1"/>
</dbReference>
<evidence type="ECO:0000256" key="10">
    <source>
        <dbReference type="ARBA" id="ARBA00023114"/>
    </source>
</evidence>
<keyword evidence="11" id="KW-0472">Membrane</keyword>
<evidence type="ECO:0000256" key="7">
    <source>
        <dbReference type="ARBA" id="ARBA00022729"/>
    </source>
</evidence>
<dbReference type="OrthoDB" id="9808421at2"/>
<evidence type="ECO:0000256" key="6">
    <source>
        <dbReference type="ARBA" id="ARBA00022692"/>
    </source>
</evidence>
<feature type="domain" description="SLBB" evidence="16">
    <location>
        <begin position="350"/>
        <end position="437"/>
    </location>
</feature>
<evidence type="ECO:0000259" key="15">
    <source>
        <dbReference type="Pfam" id="PF02563"/>
    </source>
</evidence>
<keyword evidence="8" id="KW-0625">Polysaccharide transport</keyword>
<keyword evidence="9" id="KW-0406">Ion transport</keyword>
<evidence type="ECO:0000259" key="16">
    <source>
        <dbReference type="Pfam" id="PF22461"/>
    </source>
</evidence>
<dbReference type="Proteomes" id="UP000005713">
    <property type="component" value="Unassembled WGS sequence"/>
</dbReference>
<keyword evidence="5" id="KW-0762">Sugar transport</keyword>
<name>A3K5D1_SAGS3</name>
<keyword evidence="14" id="KW-0449">Lipoprotein</keyword>
<evidence type="ECO:0000256" key="1">
    <source>
        <dbReference type="ARBA" id="ARBA00004571"/>
    </source>
</evidence>
<dbReference type="Pfam" id="PF22461">
    <property type="entry name" value="SLBB_2"/>
    <property type="match status" value="2"/>
</dbReference>
<comment type="caution">
    <text evidence="17">The sequence shown here is derived from an EMBL/GenBank/DDBJ whole genome shotgun (WGS) entry which is preliminary data.</text>
</comment>
<gene>
    <name evidence="17" type="ORF">SSE37_14138</name>
</gene>
<feature type="domain" description="Polysaccharide export protein N-terminal" evidence="15">
    <location>
        <begin position="116"/>
        <end position="201"/>
    </location>
</feature>
<keyword evidence="7" id="KW-0732">Signal</keyword>
<evidence type="ECO:0000256" key="2">
    <source>
        <dbReference type="ARBA" id="ARBA00009450"/>
    </source>
</evidence>
<dbReference type="InterPro" id="IPR003715">
    <property type="entry name" value="Poly_export_N"/>
</dbReference>
<keyword evidence="10" id="KW-0626">Porin</keyword>
<protein>
    <submittedName>
        <fullName evidence="17">Predicted exopolysaccharide export protein</fullName>
    </submittedName>
</protein>
<evidence type="ECO:0000256" key="11">
    <source>
        <dbReference type="ARBA" id="ARBA00023136"/>
    </source>
</evidence>
<evidence type="ECO:0000313" key="18">
    <source>
        <dbReference type="Proteomes" id="UP000005713"/>
    </source>
</evidence>
<keyword evidence="4" id="KW-1134">Transmembrane beta strand</keyword>
<accession>A3K5D1</accession>
<dbReference type="AlphaFoldDB" id="A3K5D1"/>
<evidence type="ECO:0000256" key="8">
    <source>
        <dbReference type="ARBA" id="ARBA00023047"/>
    </source>
</evidence>
<dbReference type="Gene3D" id="3.10.560.10">
    <property type="entry name" value="Outer membrane lipoprotein wza domain like"/>
    <property type="match status" value="2"/>
</dbReference>
<evidence type="ECO:0000256" key="13">
    <source>
        <dbReference type="ARBA" id="ARBA00023237"/>
    </source>
</evidence>
<dbReference type="GO" id="GO:0015288">
    <property type="term" value="F:porin activity"/>
    <property type="evidence" value="ECO:0007669"/>
    <property type="project" value="UniProtKB-KW"/>
</dbReference>
<dbReference type="Pfam" id="PF02563">
    <property type="entry name" value="Poly_export"/>
    <property type="match status" value="1"/>
</dbReference>
<comment type="subcellular location">
    <subcellularLocation>
        <location evidence="1">Cell outer membrane</location>
        <topology evidence="1">Multi-pass membrane protein</topology>
    </subcellularLocation>
</comment>
<dbReference type="GO" id="GO:0009279">
    <property type="term" value="C:cell outer membrane"/>
    <property type="evidence" value="ECO:0007669"/>
    <property type="project" value="UniProtKB-SubCell"/>
</dbReference>
<keyword evidence="6" id="KW-0812">Transmembrane</keyword>
<dbReference type="PANTHER" id="PTHR33619">
    <property type="entry name" value="POLYSACCHARIDE EXPORT PROTEIN GFCE-RELATED"/>
    <property type="match status" value="1"/>
</dbReference>
<dbReference type="PROSITE" id="PS51257">
    <property type="entry name" value="PROKAR_LIPOPROTEIN"/>
    <property type="match status" value="1"/>
</dbReference>
<organism evidence="17 18">
    <name type="scientific">Sagittula stellata (strain ATCC 700073 / DSM 11524 / E-37)</name>
    <dbReference type="NCBI Taxonomy" id="388399"/>
    <lineage>
        <taxon>Bacteria</taxon>
        <taxon>Pseudomonadati</taxon>
        <taxon>Pseudomonadota</taxon>
        <taxon>Alphaproteobacteria</taxon>
        <taxon>Rhodobacterales</taxon>
        <taxon>Roseobacteraceae</taxon>
        <taxon>Sagittula</taxon>
    </lineage>
</organism>
<reference evidence="17 18" key="1">
    <citation type="submission" date="2006-06" db="EMBL/GenBank/DDBJ databases">
        <authorList>
            <person name="Moran M.A."/>
            <person name="Ferriera S."/>
            <person name="Johnson J."/>
            <person name="Kravitz S."/>
            <person name="Beeson K."/>
            <person name="Sutton G."/>
            <person name="Rogers Y.-H."/>
            <person name="Friedman R."/>
            <person name="Frazier M."/>
            <person name="Venter J.C."/>
        </authorList>
    </citation>
    <scope>NUCLEOTIDE SEQUENCE [LARGE SCALE GENOMIC DNA]</scope>
    <source>
        <strain evidence="17 18">E-37</strain>
    </source>
</reference>
<evidence type="ECO:0000256" key="5">
    <source>
        <dbReference type="ARBA" id="ARBA00022597"/>
    </source>
</evidence>